<feature type="transmembrane region" description="Helical" evidence="8">
    <location>
        <begin position="388"/>
        <end position="411"/>
    </location>
</feature>
<dbReference type="FunFam" id="1.20.1250.20:FF:000218">
    <property type="entry name" value="facilitated trehalose transporter Tret1"/>
    <property type="match status" value="1"/>
</dbReference>
<feature type="transmembrane region" description="Helical" evidence="8">
    <location>
        <begin position="253"/>
        <end position="279"/>
    </location>
</feature>
<keyword evidence="4" id="KW-0762">Sugar transport</keyword>
<evidence type="ECO:0000256" key="1">
    <source>
        <dbReference type="ARBA" id="ARBA00004651"/>
    </source>
</evidence>
<feature type="transmembrane region" description="Helical" evidence="8">
    <location>
        <begin position="64"/>
        <end position="80"/>
    </location>
</feature>
<evidence type="ECO:0000256" key="5">
    <source>
        <dbReference type="ARBA" id="ARBA00022692"/>
    </source>
</evidence>
<accession>A0A9N9X1R6</accession>
<dbReference type="PROSITE" id="PS00216">
    <property type="entry name" value="SUGAR_TRANSPORT_1"/>
    <property type="match status" value="2"/>
</dbReference>
<feature type="transmembrane region" description="Helical" evidence="8">
    <location>
        <begin position="87"/>
        <end position="106"/>
    </location>
</feature>
<evidence type="ECO:0000313" key="10">
    <source>
        <dbReference type="EMBL" id="CAG9817089.1"/>
    </source>
</evidence>
<dbReference type="InterPro" id="IPR050549">
    <property type="entry name" value="MFS_Trehalose_Transporter"/>
</dbReference>
<keyword evidence="11" id="KW-1185">Reference proteome</keyword>
<evidence type="ECO:0000259" key="9">
    <source>
        <dbReference type="PROSITE" id="PS50850"/>
    </source>
</evidence>
<comment type="subcellular location">
    <subcellularLocation>
        <location evidence="1">Cell membrane</location>
        <topology evidence="1">Multi-pass membrane protein</topology>
    </subcellularLocation>
</comment>
<feature type="domain" description="Major facilitator superfamily (MFS) profile" evidence="9">
    <location>
        <begin position="14"/>
        <end position="443"/>
    </location>
</feature>
<evidence type="ECO:0000256" key="3">
    <source>
        <dbReference type="ARBA" id="ARBA00022475"/>
    </source>
</evidence>
<dbReference type="Gene3D" id="1.20.1250.20">
    <property type="entry name" value="MFS general substrate transporter like domains"/>
    <property type="match status" value="1"/>
</dbReference>
<keyword evidence="6 8" id="KW-1133">Transmembrane helix</keyword>
<dbReference type="InterPro" id="IPR036259">
    <property type="entry name" value="MFS_trans_sf"/>
</dbReference>
<evidence type="ECO:0000256" key="8">
    <source>
        <dbReference type="SAM" id="Phobius"/>
    </source>
</evidence>
<feature type="transmembrane region" description="Helical" evidence="8">
    <location>
        <begin position="167"/>
        <end position="187"/>
    </location>
</feature>
<sequence length="486" mass="53974">MVNSARGKFAGTATQFSATITVTLFAISIGLNYSWTAPMIPYLIGEDSHLETTPYEAAWLETEMMIGTFLGLPLTILLIDRIGRKNLILLATCIAMLGWISIAAANKMIYLHAARVILGTTSNMFTVAAPMYVAEIAESRIRGFLSGIFNFMLPLGFILMYCIGPYLPFYIIPIIGISVLTAELLIFSRIPETPYYLLFIDQPELAKKSLQYFRPKQDVQQELKEMTIAIERQKTETGRVQDLILVQSNRRGIIIMTVLNVGLNMVGGSVTVMNLHMILGAASSLYLDSSIVAILFSIVMAISAQAASLTVDKYGRKSLLLISTVCSTCCLLVVTIYFHLKISDYDVAYVSWLPSVAVMVYGATFKFGLGIVPPIINAEIFPAKVKACGMSIGEITFVFGALLSIQIYMWLADICGIHVPFYIFTASGVLLAIFIYFYVPETKGKTLEEIQFLMKKKTYIPVKPQVLLLQDKNPRITNVVSRYEYV</sequence>
<dbReference type="InterPro" id="IPR020846">
    <property type="entry name" value="MFS_dom"/>
</dbReference>
<feature type="transmembrane region" description="Helical" evidence="8">
    <location>
        <begin position="141"/>
        <end position="161"/>
    </location>
</feature>
<keyword evidence="2" id="KW-0813">Transport</keyword>
<evidence type="ECO:0000256" key="2">
    <source>
        <dbReference type="ARBA" id="ARBA00022448"/>
    </source>
</evidence>
<feature type="transmembrane region" description="Helical" evidence="8">
    <location>
        <begin position="285"/>
        <end position="307"/>
    </location>
</feature>
<reference evidence="10" key="1">
    <citation type="submission" date="2022-01" db="EMBL/GenBank/DDBJ databases">
        <authorList>
            <person name="King R."/>
        </authorList>
    </citation>
    <scope>NUCLEOTIDE SEQUENCE</scope>
</reference>
<dbReference type="AlphaFoldDB" id="A0A9N9X1R6"/>
<dbReference type="PANTHER" id="PTHR48021:SF46">
    <property type="entry name" value="MAJOR FACILITATOR SUPERFAMILY (MFS) PROFILE DOMAIN-CONTAINING PROTEIN"/>
    <property type="match status" value="1"/>
</dbReference>
<dbReference type="EMBL" id="OU896721">
    <property type="protein sequence ID" value="CAG9817089.1"/>
    <property type="molecule type" value="Genomic_DNA"/>
</dbReference>
<evidence type="ECO:0000256" key="4">
    <source>
        <dbReference type="ARBA" id="ARBA00022597"/>
    </source>
</evidence>
<feature type="transmembrane region" description="Helical" evidence="8">
    <location>
        <begin position="319"/>
        <end position="340"/>
    </location>
</feature>
<proteinExistence type="predicted"/>
<dbReference type="GO" id="GO:0005886">
    <property type="term" value="C:plasma membrane"/>
    <property type="evidence" value="ECO:0007669"/>
    <property type="project" value="UniProtKB-SubCell"/>
</dbReference>
<reference evidence="10" key="2">
    <citation type="submission" date="2022-10" db="EMBL/GenBank/DDBJ databases">
        <authorList>
            <consortium name="ENA_rothamsted_submissions"/>
            <consortium name="culmorum"/>
            <person name="King R."/>
        </authorList>
    </citation>
    <scope>NUCLEOTIDE SEQUENCE</scope>
</reference>
<feature type="transmembrane region" description="Helical" evidence="8">
    <location>
        <begin position="112"/>
        <end position="134"/>
    </location>
</feature>
<dbReference type="InterPro" id="IPR005829">
    <property type="entry name" value="Sugar_transporter_CS"/>
</dbReference>
<gene>
    <name evidence="10" type="ORF">PHAECO_LOCUS4872</name>
</gene>
<feature type="transmembrane region" description="Helical" evidence="8">
    <location>
        <begin position="352"/>
        <end position="376"/>
    </location>
</feature>
<dbReference type="PANTHER" id="PTHR48021">
    <property type="match status" value="1"/>
</dbReference>
<name>A0A9N9X1R6_PHACE</name>
<dbReference type="InterPro" id="IPR005828">
    <property type="entry name" value="MFS_sugar_transport-like"/>
</dbReference>
<evidence type="ECO:0000256" key="6">
    <source>
        <dbReference type="ARBA" id="ARBA00022989"/>
    </source>
</evidence>
<keyword evidence="3" id="KW-1003">Cell membrane</keyword>
<feature type="transmembrane region" description="Helical" evidence="8">
    <location>
        <begin position="417"/>
        <end position="439"/>
    </location>
</feature>
<evidence type="ECO:0000256" key="7">
    <source>
        <dbReference type="ARBA" id="ARBA00023136"/>
    </source>
</evidence>
<dbReference type="OrthoDB" id="4142200at2759"/>
<feature type="transmembrane region" description="Helical" evidence="8">
    <location>
        <begin position="20"/>
        <end position="44"/>
    </location>
</feature>
<dbReference type="Proteomes" id="UP001153737">
    <property type="component" value="Chromosome 15"/>
</dbReference>
<dbReference type="PROSITE" id="PS50850">
    <property type="entry name" value="MFS"/>
    <property type="match status" value="1"/>
</dbReference>
<dbReference type="GO" id="GO:0022857">
    <property type="term" value="F:transmembrane transporter activity"/>
    <property type="evidence" value="ECO:0007669"/>
    <property type="project" value="InterPro"/>
</dbReference>
<keyword evidence="7 8" id="KW-0472">Membrane</keyword>
<dbReference type="SUPFAM" id="SSF103473">
    <property type="entry name" value="MFS general substrate transporter"/>
    <property type="match status" value="1"/>
</dbReference>
<evidence type="ECO:0000313" key="11">
    <source>
        <dbReference type="Proteomes" id="UP001153737"/>
    </source>
</evidence>
<keyword evidence="5 8" id="KW-0812">Transmembrane</keyword>
<organism evidence="10 11">
    <name type="scientific">Phaedon cochleariae</name>
    <name type="common">Mustard beetle</name>
    <dbReference type="NCBI Taxonomy" id="80249"/>
    <lineage>
        <taxon>Eukaryota</taxon>
        <taxon>Metazoa</taxon>
        <taxon>Ecdysozoa</taxon>
        <taxon>Arthropoda</taxon>
        <taxon>Hexapoda</taxon>
        <taxon>Insecta</taxon>
        <taxon>Pterygota</taxon>
        <taxon>Neoptera</taxon>
        <taxon>Endopterygota</taxon>
        <taxon>Coleoptera</taxon>
        <taxon>Polyphaga</taxon>
        <taxon>Cucujiformia</taxon>
        <taxon>Chrysomeloidea</taxon>
        <taxon>Chrysomelidae</taxon>
        <taxon>Chrysomelinae</taxon>
        <taxon>Chrysomelini</taxon>
        <taxon>Phaedon</taxon>
    </lineage>
</organism>
<protein>
    <recommendedName>
        <fullName evidence="9">Major facilitator superfamily (MFS) profile domain-containing protein</fullName>
    </recommendedName>
</protein>
<dbReference type="Pfam" id="PF00083">
    <property type="entry name" value="Sugar_tr"/>
    <property type="match status" value="1"/>
</dbReference>